<gene>
    <name evidence="1" type="ORF">SAMN05421670_1883</name>
</gene>
<dbReference type="AlphaFoldDB" id="A0A1I5Y3T9"/>
<dbReference type="OrthoDB" id="1680380at2"/>
<protein>
    <recommendedName>
        <fullName evidence="3">Formylmethanofuran dehydrogenase subunit E</fullName>
    </recommendedName>
</protein>
<evidence type="ECO:0000313" key="2">
    <source>
        <dbReference type="Proteomes" id="UP000198734"/>
    </source>
</evidence>
<evidence type="ECO:0008006" key="3">
    <source>
        <dbReference type="Google" id="ProtNLM"/>
    </source>
</evidence>
<reference evidence="2" key="1">
    <citation type="submission" date="2016-10" db="EMBL/GenBank/DDBJ databases">
        <authorList>
            <person name="Varghese N."/>
            <person name="Submissions S."/>
        </authorList>
    </citation>
    <scope>NUCLEOTIDE SEQUENCE [LARGE SCALE GENOMIC DNA]</scope>
    <source>
        <strain evidence="2">DSM 11706</strain>
    </source>
</reference>
<sequence length="174" mass="20173">MQTIKIYDRNDLIEISFEDIYKYHGTLAYMAIGVGFRVIQAAFEALYGEDVPNRKDISILSGHGGPGFRDVFEFVTRAQSRDTYIVDTTYPKAQYDPYRPTSYAYIFTRETGEAVEVVLKENFLPPIFYELLKKGREDSFTPEEYLYNEQLKQNLGNRALQLPINELVEVTKLK</sequence>
<keyword evidence="2" id="KW-1185">Reference proteome</keyword>
<name>A0A1I5Y3T9_9BACI</name>
<accession>A0A1I5Y3T9</accession>
<dbReference type="Proteomes" id="UP000198734">
    <property type="component" value="Unassembled WGS sequence"/>
</dbReference>
<dbReference type="RefSeq" id="WP_093536470.1">
    <property type="nucleotide sequence ID" value="NZ_FOXU01000002.1"/>
</dbReference>
<dbReference type="EMBL" id="FOXU01000002">
    <property type="protein sequence ID" value="SFQ38814.1"/>
    <property type="molecule type" value="Genomic_DNA"/>
</dbReference>
<proteinExistence type="predicted"/>
<evidence type="ECO:0000313" key="1">
    <source>
        <dbReference type="EMBL" id="SFQ38814.1"/>
    </source>
</evidence>
<dbReference type="STRING" id="126156.SAMN05421670_1883"/>
<organism evidence="1 2">
    <name type="scientific">Psychrobacillus psychrotolerans</name>
    <dbReference type="NCBI Taxonomy" id="126156"/>
    <lineage>
        <taxon>Bacteria</taxon>
        <taxon>Bacillati</taxon>
        <taxon>Bacillota</taxon>
        <taxon>Bacilli</taxon>
        <taxon>Bacillales</taxon>
        <taxon>Bacillaceae</taxon>
        <taxon>Psychrobacillus</taxon>
    </lineage>
</organism>